<accession>A0A0D6MPG3</accession>
<dbReference type="Pfam" id="PF04471">
    <property type="entry name" value="Mrr_cat"/>
    <property type="match status" value="1"/>
</dbReference>
<dbReference type="InterPro" id="IPR007560">
    <property type="entry name" value="Restrct_endonuc_IV_Mrr"/>
</dbReference>
<dbReference type="STRING" id="1231623.Tasa_041_055"/>
<dbReference type="Proteomes" id="UP000032679">
    <property type="component" value="Unassembled WGS sequence"/>
</dbReference>
<dbReference type="InterPro" id="IPR011335">
    <property type="entry name" value="Restrct_endonuc-II-like"/>
</dbReference>
<evidence type="ECO:0000313" key="2">
    <source>
        <dbReference type="EMBL" id="GAN55260.1"/>
    </source>
</evidence>
<sequence>MLFWWAGLVLFDLARWSFAAFRARRASLSWPQWESSFPATPLGAQPWGQLGADATTAQIGTSYEHHCAKSFRAAGWAVRHVGGSGDAGCDLIASRNGRTMSIQCKGYSKPTGSRAVQEAHAGRGYHRTAGACVIAPKGFTPQARDMARRLEVLLISDSQIRIL</sequence>
<name>A0A0D6MPG3_9PROT</name>
<dbReference type="GO" id="GO:0015666">
    <property type="term" value="F:restriction endodeoxyribonuclease activity"/>
    <property type="evidence" value="ECO:0007669"/>
    <property type="project" value="TreeGrafter"/>
</dbReference>
<dbReference type="GO" id="GO:0009307">
    <property type="term" value="P:DNA restriction-modification system"/>
    <property type="evidence" value="ECO:0007669"/>
    <property type="project" value="InterPro"/>
</dbReference>
<keyword evidence="3" id="KW-1185">Reference proteome</keyword>
<proteinExistence type="predicted"/>
<dbReference type="EMBL" id="BALE01000041">
    <property type="protein sequence ID" value="GAN55260.1"/>
    <property type="molecule type" value="Genomic_DNA"/>
</dbReference>
<dbReference type="PANTHER" id="PTHR30015">
    <property type="entry name" value="MRR RESTRICTION SYSTEM PROTEIN"/>
    <property type="match status" value="1"/>
</dbReference>
<comment type="caution">
    <text evidence="2">The sequence shown here is derived from an EMBL/GenBank/DDBJ whole genome shotgun (WGS) entry which is preliminary data.</text>
</comment>
<dbReference type="AlphaFoldDB" id="A0A0D6MPG3"/>
<dbReference type="Gene3D" id="3.40.1350.10">
    <property type="match status" value="1"/>
</dbReference>
<evidence type="ECO:0000313" key="3">
    <source>
        <dbReference type="Proteomes" id="UP000032679"/>
    </source>
</evidence>
<dbReference type="GO" id="GO:0003677">
    <property type="term" value="F:DNA binding"/>
    <property type="evidence" value="ECO:0007669"/>
    <property type="project" value="InterPro"/>
</dbReference>
<evidence type="ECO:0000259" key="1">
    <source>
        <dbReference type="Pfam" id="PF04471"/>
    </source>
</evidence>
<dbReference type="InterPro" id="IPR052906">
    <property type="entry name" value="Type_IV_Methyl-Rstrct_Enzyme"/>
</dbReference>
<feature type="domain" description="Restriction endonuclease type IV Mrr" evidence="1">
    <location>
        <begin position="61"/>
        <end position="159"/>
    </location>
</feature>
<dbReference type="PANTHER" id="PTHR30015:SF6">
    <property type="entry name" value="SLL1429 PROTEIN"/>
    <property type="match status" value="1"/>
</dbReference>
<dbReference type="InterPro" id="IPR011856">
    <property type="entry name" value="tRNA_endonuc-like_dom_sf"/>
</dbReference>
<protein>
    <recommendedName>
        <fullName evidence="1">Restriction endonuclease type IV Mrr domain-containing protein</fullName>
    </recommendedName>
</protein>
<dbReference type="SUPFAM" id="SSF52980">
    <property type="entry name" value="Restriction endonuclease-like"/>
    <property type="match status" value="1"/>
</dbReference>
<reference evidence="2 3" key="1">
    <citation type="submission" date="2012-10" db="EMBL/GenBank/DDBJ databases">
        <title>Genome sequencing of Tanticharoenia sakaeratensis NBRC 103193.</title>
        <authorList>
            <person name="Azuma Y."/>
            <person name="Hadano H."/>
            <person name="Hirakawa H."/>
            <person name="Matsushita K."/>
        </authorList>
    </citation>
    <scope>NUCLEOTIDE SEQUENCE [LARGE SCALE GENOMIC DNA]</scope>
    <source>
        <strain evidence="2 3">NBRC 103193</strain>
    </source>
</reference>
<gene>
    <name evidence="2" type="ORF">Tasa_041_055</name>
</gene>
<organism evidence="2 3">
    <name type="scientific">Tanticharoenia sakaeratensis NBRC 103193</name>
    <dbReference type="NCBI Taxonomy" id="1231623"/>
    <lineage>
        <taxon>Bacteria</taxon>
        <taxon>Pseudomonadati</taxon>
        <taxon>Pseudomonadota</taxon>
        <taxon>Alphaproteobacteria</taxon>
        <taxon>Acetobacterales</taxon>
        <taxon>Acetobacteraceae</taxon>
        <taxon>Tanticharoenia</taxon>
    </lineage>
</organism>